<protein>
    <submittedName>
        <fullName evidence="4">N1221-domain-containing protein</fullName>
    </submittedName>
</protein>
<dbReference type="PANTHER" id="PTHR13239">
    <property type="entry name" value="PROTEIN REQUIRED FOR HYPHAL ANASTOMOSIS HAM-2"/>
    <property type="match status" value="1"/>
</dbReference>
<sequence>MFILSPNQPPTGNQPAEPTDLGLNQLSLDETPGILDQTDSLEVDDEFFEQQEGPDEVENDEDDGDGVGDEDDEDDEDDGPSPLSPGNVMNLPIDTCFQDKFEDELIEHAREGVRSDLADHKQKTTYVDNDDGLGVSPNIDNENQTRGDTYNNANENFRSQQHNFQEIPRFTYEYTDRDSLAVELEEWFVYDDNAIFADTKAAFEIRSESLKWTDVTDRRRKSFIKNLLDQLSRDATSLDNFEKPNNALYSLNYIIQGTYGETTCTAHQLTLIKDNCRLVWQVGGLPIVYHIMRQIITKFLPEDLSSLWTPPDVDNNETANDGSNSELGLALFQAATVLYFLIETLGNSETPQFRSDLNKLNPPILSYLVKSIARIRWTGLRWNIPVRQMILLSWKSMLTLFGDRAQIGQAKQFNRKRYHLDPIPDKDSITASPLDYHAFRDDITSRYPSYQPPLSALPVSFDNMTSISHFIQIPRPFNTQAANSALPAPTVHIATPVTTNPNLPMYIPGQKPKKSAFHTNQSFPFIHPTDDSVPRSIVEAAELFASRVSVSTPLTQLWNERDIFMQQERGWSSLDTLDIPEKRAEDYEEQSDVPMAKILESVEAFYQESLPHFNSFIIVILKVILASISFPVDNSGSSTGNGNINEIGHLRAKEITLKSASGLLDIMLRWLKISHIAKFEYISSLLFDSRYYLLVYKYFYSHDAVEMALQRTDMPAYGFFSVTGRLASDNINDDEYREDLNDFIDIEPYITPVEAHYNFEVQKNYSKRYFFSSINLVNVLRKILKKKTQRIIVVAELPSDTLRRSLSIYQKQIWSAVLNIFKEQVPFNGKKWKHNNMKLISAIYMNCKLKLRDDWLVGSSVTSEVDDAYAQEIALRALVQFYNCRRYKDEMAQIGYVINDINFFKQEIETLMAEAENI</sequence>
<dbReference type="STRING" id="857566.A0A1E3PNU1"/>
<feature type="domain" description="Far11/STRP N-terminal" evidence="2">
    <location>
        <begin position="167"/>
        <end position="463"/>
    </location>
</feature>
<evidence type="ECO:0000313" key="5">
    <source>
        <dbReference type="Proteomes" id="UP000095009"/>
    </source>
</evidence>
<dbReference type="GO" id="GO:0007010">
    <property type="term" value="P:cytoskeleton organization"/>
    <property type="evidence" value="ECO:0007669"/>
    <property type="project" value="TreeGrafter"/>
</dbReference>
<feature type="region of interest" description="Disordered" evidence="1">
    <location>
        <begin position="1"/>
        <end position="91"/>
    </location>
</feature>
<dbReference type="PANTHER" id="PTHR13239:SF4">
    <property type="entry name" value="AT25231P"/>
    <property type="match status" value="1"/>
</dbReference>
<feature type="compositionally biased region" description="Polar residues" evidence="1">
    <location>
        <begin position="10"/>
        <end position="28"/>
    </location>
</feature>
<evidence type="ECO:0000259" key="2">
    <source>
        <dbReference type="SMART" id="SM01292"/>
    </source>
</evidence>
<feature type="domain" description="Far11/STRP C-terminal" evidence="3">
    <location>
        <begin position="534"/>
        <end position="908"/>
    </location>
</feature>
<dbReference type="EMBL" id="KV454407">
    <property type="protein sequence ID" value="ODQ66914.1"/>
    <property type="molecule type" value="Genomic_DNA"/>
</dbReference>
<name>A0A1E3PNU1_9ASCO</name>
<feature type="region of interest" description="Disordered" evidence="1">
    <location>
        <begin position="128"/>
        <end position="153"/>
    </location>
</feature>
<accession>A0A1E3PNU1</accession>
<proteinExistence type="predicted"/>
<evidence type="ECO:0000259" key="3">
    <source>
        <dbReference type="SMART" id="SM01293"/>
    </source>
</evidence>
<dbReference type="Pfam" id="PF11882">
    <property type="entry name" value="DUF3402"/>
    <property type="match status" value="1"/>
</dbReference>
<dbReference type="GO" id="GO:0005829">
    <property type="term" value="C:cytosol"/>
    <property type="evidence" value="ECO:0007669"/>
    <property type="project" value="TreeGrafter"/>
</dbReference>
<dbReference type="SMART" id="SM01293">
    <property type="entry name" value="DUF3402"/>
    <property type="match status" value="1"/>
</dbReference>
<evidence type="ECO:0000313" key="4">
    <source>
        <dbReference type="EMBL" id="ODQ66914.1"/>
    </source>
</evidence>
<keyword evidence="5" id="KW-1185">Reference proteome</keyword>
<feature type="compositionally biased region" description="Polar residues" evidence="1">
    <location>
        <begin position="138"/>
        <end position="153"/>
    </location>
</feature>
<dbReference type="AlphaFoldDB" id="A0A1E3PNU1"/>
<evidence type="ECO:0000256" key="1">
    <source>
        <dbReference type="SAM" id="MobiDB-lite"/>
    </source>
</evidence>
<dbReference type="InterPro" id="IPR021819">
    <property type="entry name" value="Far11/STRP_C"/>
</dbReference>
<organism evidence="4 5">
    <name type="scientific">Nadsonia fulvescens var. elongata DSM 6958</name>
    <dbReference type="NCBI Taxonomy" id="857566"/>
    <lineage>
        <taxon>Eukaryota</taxon>
        <taxon>Fungi</taxon>
        <taxon>Dikarya</taxon>
        <taxon>Ascomycota</taxon>
        <taxon>Saccharomycotina</taxon>
        <taxon>Dipodascomycetes</taxon>
        <taxon>Dipodascales</taxon>
        <taxon>Dipodascales incertae sedis</taxon>
        <taxon>Nadsonia</taxon>
    </lineage>
</organism>
<reference evidence="4 5" key="1">
    <citation type="journal article" date="2016" name="Proc. Natl. Acad. Sci. U.S.A.">
        <title>Comparative genomics of biotechnologically important yeasts.</title>
        <authorList>
            <person name="Riley R."/>
            <person name="Haridas S."/>
            <person name="Wolfe K.H."/>
            <person name="Lopes M.R."/>
            <person name="Hittinger C.T."/>
            <person name="Goeker M."/>
            <person name="Salamov A.A."/>
            <person name="Wisecaver J.H."/>
            <person name="Long T.M."/>
            <person name="Calvey C.H."/>
            <person name="Aerts A.L."/>
            <person name="Barry K.W."/>
            <person name="Choi C."/>
            <person name="Clum A."/>
            <person name="Coughlan A.Y."/>
            <person name="Deshpande S."/>
            <person name="Douglass A.P."/>
            <person name="Hanson S.J."/>
            <person name="Klenk H.-P."/>
            <person name="LaButti K.M."/>
            <person name="Lapidus A."/>
            <person name="Lindquist E.A."/>
            <person name="Lipzen A.M."/>
            <person name="Meier-Kolthoff J.P."/>
            <person name="Ohm R.A."/>
            <person name="Otillar R.P."/>
            <person name="Pangilinan J.L."/>
            <person name="Peng Y."/>
            <person name="Rokas A."/>
            <person name="Rosa C.A."/>
            <person name="Scheuner C."/>
            <person name="Sibirny A.A."/>
            <person name="Slot J.C."/>
            <person name="Stielow J.B."/>
            <person name="Sun H."/>
            <person name="Kurtzman C.P."/>
            <person name="Blackwell M."/>
            <person name="Grigoriev I.V."/>
            <person name="Jeffries T.W."/>
        </authorList>
    </citation>
    <scope>NUCLEOTIDE SEQUENCE [LARGE SCALE GENOMIC DNA]</scope>
    <source>
        <strain evidence="4 5">DSM 6958</strain>
    </source>
</reference>
<feature type="compositionally biased region" description="Acidic residues" evidence="1">
    <location>
        <begin position="39"/>
        <end position="79"/>
    </location>
</feature>
<dbReference type="InterPro" id="IPR012486">
    <property type="entry name" value="Far11/STRP_N"/>
</dbReference>
<dbReference type="OrthoDB" id="18234at2759"/>
<dbReference type="SMART" id="SM01292">
    <property type="entry name" value="N1221"/>
    <property type="match status" value="1"/>
</dbReference>
<dbReference type="Pfam" id="PF07923">
    <property type="entry name" value="N1221"/>
    <property type="match status" value="1"/>
</dbReference>
<gene>
    <name evidence="4" type="ORF">NADFUDRAFT_81572</name>
</gene>
<dbReference type="InterPro" id="IPR040185">
    <property type="entry name" value="Far11/STRP"/>
</dbReference>
<dbReference type="Proteomes" id="UP000095009">
    <property type="component" value="Unassembled WGS sequence"/>
</dbReference>